<gene>
    <name evidence="1" type="primary">Contig7213.g355</name>
    <name evidence="1" type="ORF">STYLEM_17108</name>
</gene>
<protein>
    <submittedName>
        <fullName evidence="1">Uncharacterized protein</fullName>
    </submittedName>
</protein>
<dbReference type="AlphaFoldDB" id="A0A078B3B7"/>
<accession>A0A078B3B7</accession>
<evidence type="ECO:0000313" key="1">
    <source>
        <dbReference type="EMBL" id="CDW87993.1"/>
    </source>
</evidence>
<reference evidence="1 2" key="1">
    <citation type="submission" date="2014-06" db="EMBL/GenBank/DDBJ databases">
        <authorList>
            <person name="Swart Estienne"/>
        </authorList>
    </citation>
    <scope>NUCLEOTIDE SEQUENCE [LARGE SCALE GENOMIC DNA]</scope>
    <source>
        <strain evidence="1 2">130c</strain>
    </source>
</reference>
<dbReference type="Proteomes" id="UP000039865">
    <property type="component" value="Unassembled WGS sequence"/>
</dbReference>
<sequence>MEINKEYIPFEELEAEQKQIENTFLTLRFTQKVRKEMISCFKRCGGTVSYPFRVIPYQLNGLNNVCFGDCVNINFEKGPYLKELGDVPEDAIPKKFIWPSVQ</sequence>
<proteinExistence type="predicted"/>
<evidence type="ECO:0000313" key="2">
    <source>
        <dbReference type="Proteomes" id="UP000039865"/>
    </source>
</evidence>
<keyword evidence="2" id="KW-1185">Reference proteome</keyword>
<dbReference type="InParanoid" id="A0A078B3B7"/>
<name>A0A078B3B7_STYLE</name>
<dbReference type="EMBL" id="CCKQ01016118">
    <property type="protein sequence ID" value="CDW87993.1"/>
    <property type="molecule type" value="Genomic_DNA"/>
</dbReference>
<organism evidence="1 2">
    <name type="scientific">Stylonychia lemnae</name>
    <name type="common">Ciliate</name>
    <dbReference type="NCBI Taxonomy" id="5949"/>
    <lineage>
        <taxon>Eukaryota</taxon>
        <taxon>Sar</taxon>
        <taxon>Alveolata</taxon>
        <taxon>Ciliophora</taxon>
        <taxon>Intramacronucleata</taxon>
        <taxon>Spirotrichea</taxon>
        <taxon>Stichotrichia</taxon>
        <taxon>Sporadotrichida</taxon>
        <taxon>Oxytrichidae</taxon>
        <taxon>Stylonychinae</taxon>
        <taxon>Stylonychia</taxon>
    </lineage>
</organism>